<accession>A0AAW0FX73</accession>
<evidence type="ECO:0000256" key="3">
    <source>
        <dbReference type="ARBA" id="ARBA00022723"/>
    </source>
</evidence>
<dbReference type="PANTHER" id="PTHR31356:SF53">
    <property type="entry name" value="HEME PEROXIDASE"/>
    <property type="match status" value="1"/>
</dbReference>
<reference evidence="9 10" key="1">
    <citation type="submission" date="2022-09" db="EMBL/GenBank/DDBJ databases">
        <authorList>
            <person name="Palmer J.M."/>
        </authorList>
    </citation>
    <scope>NUCLEOTIDE SEQUENCE [LARGE SCALE GENOMIC DNA]</scope>
    <source>
        <strain evidence="9 10">DSM 7382</strain>
    </source>
</reference>
<dbReference type="InterPro" id="IPR002016">
    <property type="entry name" value="Haem_peroxidase"/>
</dbReference>
<gene>
    <name evidence="9" type="ORF">QCA50_014939</name>
</gene>
<dbReference type="Gene3D" id="1.10.520.10">
    <property type="match status" value="1"/>
</dbReference>
<dbReference type="GO" id="GO:0034599">
    <property type="term" value="P:cellular response to oxidative stress"/>
    <property type="evidence" value="ECO:0007669"/>
    <property type="project" value="InterPro"/>
</dbReference>
<dbReference type="InterPro" id="IPR010255">
    <property type="entry name" value="Haem_peroxidase_sf"/>
</dbReference>
<dbReference type="Gene3D" id="1.10.420.10">
    <property type="entry name" value="Peroxidase, domain 2"/>
    <property type="match status" value="1"/>
</dbReference>
<comment type="similarity">
    <text evidence="6">Belongs to the peroxidase family.</text>
</comment>
<proteinExistence type="inferred from homology"/>
<dbReference type="FunFam" id="1.10.520.10:FF:000020">
    <property type="entry name" value="Peroxisomal ascorbate peroxidase"/>
    <property type="match status" value="1"/>
</dbReference>
<feature type="domain" description="Plant heme peroxidase family profile" evidence="8">
    <location>
        <begin position="124"/>
        <end position="287"/>
    </location>
</feature>
<dbReference type="EMBL" id="JASBNA010000038">
    <property type="protein sequence ID" value="KAK7681976.1"/>
    <property type="molecule type" value="Genomic_DNA"/>
</dbReference>
<dbReference type="Proteomes" id="UP001385951">
    <property type="component" value="Unassembled WGS sequence"/>
</dbReference>
<evidence type="ECO:0000313" key="9">
    <source>
        <dbReference type="EMBL" id="KAK7681976.1"/>
    </source>
</evidence>
<dbReference type="PROSITE" id="PS50873">
    <property type="entry name" value="PEROXIDASE_4"/>
    <property type="match status" value="1"/>
</dbReference>
<dbReference type="GO" id="GO:0004601">
    <property type="term" value="F:peroxidase activity"/>
    <property type="evidence" value="ECO:0007669"/>
    <property type="project" value="UniProtKB-KW"/>
</dbReference>
<dbReference type="SUPFAM" id="SSF48113">
    <property type="entry name" value="Heme-dependent peroxidases"/>
    <property type="match status" value="1"/>
</dbReference>
<evidence type="ECO:0000256" key="7">
    <source>
        <dbReference type="RuleBase" id="RU363051"/>
    </source>
</evidence>
<dbReference type="Pfam" id="PF00141">
    <property type="entry name" value="peroxidase"/>
    <property type="match status" value="1"/>
</dbReference>
<keyword evidence="7" id="KW-0732">Signal</keyword>
<dbReference type="GO" id="GO:0000302">
    <property type="term" value="P:response to reactive oxygen species"/>
    <property type="evidence" value="ECO:0007669"/>
    <property type="project" value="TreeGrafter"/>
</dbReference>
<sequence length="534" mass="57284">MAFKHGFLLLSSVLSALAIVGNGYVWPSPLDRMESIMFQQSGVLREGFVDNINPCSFGSRVDGRQNAAEWVRTAFHDMATHNAQAGTGGLDGSIMFETERPENLGAAFNNSLSFFNNFHTTRSSISDLIALGTYSAVRNCNGPRIPIRVGRVDATEAGPEGVPEPQDDLTSIVTQFASMGFSQQDMIQMIACGHTLGGVHGNDFPDMVGNSSAVAFEHFDTTFDNFDSTVVTEYLKDTTENLLVRGPSETNSDLRVFSSDGNKTMEAMADNTTFLTTCASIFERMINTVPKTVTLTEPLSPLAVKPVSPTLLLNNDGTITFAGWIRVGLTGRTDRNLTVAMPYATADGATGSDNVITTTQETASGGGGSGLGGDFTYSAYRFSAKLTGGISQFNVTVKPASADVELHDNEGHGFPYRDDVIIQAPQSCRNSTQADGRGNFNLTVVAAVKDSLLATPTYLQVIEKVPRQGVIVPSLVQRDVEMQIFQNTSFGYTLLAGTYLLPSVSASTEFKVVNGDSQDDFRSTAALSDICAPF</sequence>
<dbReference type="PANTHER" id="PTHR31356">
    <property type="entry name" value="THYLAKOID LUMENAL 29 KDA PROTEIN, CHLOROPLASTIC-RELATED"/>
    <property type="match status" value="1"/>
</dbReference>
<keyword evidence="1 7" id="KW-0575">Peroxidase</keyword>
<organism evidence="9 10">
    <name type="scientific">Cerrena zonata</name>
    <dbReference type="NCBI Taxonomy" id="2478898"/>
    <lineage>
        <taxon>Eukaryota</taxon>
        <taxon>Fungi</taxon>
        <taxon>Dikarya</taxon>
        <taxon>Basidiomycota</taxon>
        <taxon>Agaricomycotina</taxon>
        <taxon>Agaricomycetes</taxon>
        <taxon>Polyporales</taxon>
        <taxon>Cerrenaceae</taxon>
        <taxon>Cerrena</taxon>
    </lineage>
</organism>
<dbReference type="GO" id="GO:0046872">
    <property type="term" value="F:metal ion binding"/>
    <property type="evidence" value="ECO:0007669"/>
    <property type="project" value="UniProtKB-UniRule"/>
</dbReference>
<keyword evidence="5" id="KW-0408">Iron</keyword>
<comment type="caution">
    <text evidence="9">The sequence shown here is derived from an EMBL/GenBank/DDBJ whole genome shotgun (WGS) entry which is preliminary data.</text>
</comment>
<dbReference type="GO" id="GO:0020037">
    <property type="term" value="F:heme binding"/>
    <property type="evidence" value="ECO:0007669"/>
    <property type="project" value="UniProtKB-UniRule"/>
</dbReference>
<name>A0AAW0FX73_9APHY</name>
<evidence type="ECO:0000256" key="6">
    <source>
        <dbReference type="RuleBase" id="RU004241"/>
    </source>
</evidence>
<dbReference type="EC" id="1.11.1.-" evidence="7"/>
<protein>
    <recommendedName>
        <fullName evidence="7">Peroxidase</fullName>
        <ecNumber evidence="7">1.11.1.-</ecNumber>
    </recommendedName>
</protein>
<keyword evidence="4 7" id="KW-0560">Oxidoreductase</keyword>
<evidence type="ECO:0000313" key="10">
    <source>
        <dbReference type="Proteomes" id="UP001385951"/>
    </source>
</evidence>
<evidence type="ECO:0000256" key="1">
    <source>
        <dbReference type="ARBA" id="ARBA00022559"/>
    </source>
</evidence>
<dbReference type="GO" id="GO:0042744">
    <property type="term" value="P:hydrogen peroxide catabolic process"/>
    <property type="evidence" value="ECO:0007669"/>
    <property type="project" value="TreeGrafter"/>
</dbReference>
<evidence type="ECO:0000256" key="4">
    <source>
        <dbReference type="ARBA" id="ARBA00023002"/>
    </source>
</evidence>
<dbReference type="InterPro" id="IPR044831">
    <property type="entry name" value="Ccp1-like"/>
</dbReference>
<evidence type="ECO:0000259" key="8">
    <source>
        <dbReference type="PROSITE" id="PS50873"/>
    </source>
</evidence>
<evidence type="ECO:0000256" key="5">
    <source>
        <dbReference type="ARBA" id="ARBA00023004"/>
    </source>
</evidence>
<keyword evidence="2" id="KW-0349">Heme</keyword>
<keyword evidence="3" id="KW-0479">Metal-binding</keyword>
<evidence type="ECO:0000256" key="2">
    <source>
        <dbReference type="ARBA" id="ARBA00022617"/>
    </source>
</evidence>
<feature type="chain" id="PRO_5043104811" description="Peroxidase" evidence="7">
    <location>
        <begin position="19"/>
        <end position="534"/>
    </location>
</feature>
<dbReference type="AlphaFoldDB" id="A0AAW0FX73"/>
<dbReference type="PRINTS" id="PR00458">
    <property type="entry name" value="PEROXIDASE"/>
</dbReference>
<keyword evidence="10" id="KW-1185">Reference proteome</keyword>
<feature type="signal peptide" evidence="7">
    <location>
        <begin position="1"/>
        <end position="18"/>
    </location>
</feature>